<comment type="catalytic activity">
    <reaction evidence="8 11">
        <text>an N-terminal (5-L-glutamyl)-[peptide] + an alpha-amino acid = 5-L-glutamyl amino acid + an N-terminal L-alpha-aminoacyl-[peptide]</text>
        <dbReference type="Rhea" id="RHEA:23904"/>
        <dbReference type="Rhea" id="RHEA-COMP:9780"/>
        <dbReference type="Rhea" id="RHEA-COMP:9795"/>
        <dbReference type="ChEBI" id="CHEBI:77644"/>
        <dbReference type="ChEBI" id="CHEBI:78597"/>
        <dbReference type="ChEBI" id="CHEBI:78599"/>
        <dbReference type="ChEBI" id="CHEBI:78608"/>
        <dbReference type="EC" id="2.3.2.2"/>
    </reaction>
</comment>
<protein>
    <recommendedName>
        <fullName evidence="11">Glutathione hydrolase proenzyme</fullName>
        <ecNumber evidence="11">2.3.2.2</ecNumber>
        <ecNumber evidence="11">3.4.19.13</ecNumber>
    </recommendedName>
    <component>
        <recommendedName>
            <fullName evidence="11">Glutathione hydrolase large chain</fullName>
        </recommendedName>
    </component>
    <component>
        <recommendedName>
            <fullName evidence="11">Glutathione hydrolase small chain</fullName>
        </recommendedName>
    </component>
</protein>
<comment type="similarity">
    <text evidence="3 11">Belongs to the gamma-glutamyltransferase family.</text>
</comment>
<comment type="subunit">
    <text evidence="11">This enzyme consists of two polypeptide chains, which are synthesized in precursor form from a single polypeptide.</text>
</comment>
<evidence type="ECO:0000256" key="6">
    <source>
        <dbReference type="ARBA" id="ARBA00023145"/>
    </source>
</evidence>
<dbReference type="InterPro" id="IPR051792">
    <property type="entry name" value="GGT_bact"/>
</dbReference>
<feature type="signal peptide" evidence="12">
    <location>
        <begin position="1"/>
        <end position="27"/>
    </location>
</feature>
<dbReference type="UniPathway" id="UPA00204"/>
<gene>
    <name evidence="13" type="primary">ggt</name>
    <name evidence="13" type="ORF">HKW67_02715</name>
</gene>
<proteinExistence type="inferred from homology"/>
<dbReference type="InterPro" id="IPR029055">
    <property type="entry name" value="Ntn_hydrolases_N"/>
</dbReference>
<keyword evidence="4 11" id="KW-0808">Transferase</keyword>
<dbReference type="EMBL" id="CP053085">
    <property type="protein sequence ID" value="QJR34509.1"/>
    <property type="molecule type" value="Genomic_DNA"/>
</dbReference>
<keyword evidence="12" id="KW-0732">Signal</keyword>
<evidence type="ECO:0000256" key="1">
    <source>
        <dbReference type="ARBA" id="ARBA00001049"/>
    </source>
</evidence>
<dbReference type="Gene3D" id="1.10.246.130">
    <property type="match status" value="1"/>
</dbReference>
<dbReference type="RefSeq" id="WP_171223935.1">
    <property type="nucleotide sequence ID" value="NZ_CP053085.1"/>
</dbReference>
<evidence type="ECO:0000313" key="13">
    <source>
        <dbReference type="EMBL" id="QJR34509.1"/>
    </source>
</evidence>
<keyword evidence="7 11" id="KW-0012">Acyltransferase</keyword>
<feature type="binding site" evidence="10">
    <location>
        <position position="477"/>
    </location>
    <ligand>
        <name>L-glutamate</name>
        <dbReference type="ChEBI" id="CHEBI:29985"/>
    </ligand>
</feature>
<feature type="binding site" evidence="10">
    <location>
        <position position="426"/>
    </location>
    <ligand>
        <name>L-glutamate</name>
        <dbReference type="ChEBI" id="CHEBI:29985"/>
    </ligand>
</feature>
<dbReference type="PANTHER" id="PTHR43199:SF1">
    <property type="entry name" value="GLUTATHIONE HYDROLASE PROENZYME"/>
    <property type="match status" value="1"/>
</dbReference>
<comment type="catalytic activity">
    <reaction evidence="2 11">
        <text>glutathione + H2O = L-cysteinylglycine + L-glutamate</text>
        <dbReference type="Rhea" id="RHEA:28807"/>
        <dbReference type="ChEBI" id="CHEBI:15377"/>
        <dbReference type="ChEBI" id="CHEBI:29985"/>
        <dbReference type="ChEBI" id="CHEBI:57925"/>
        <dbReference type="ChEBI" id="CHEBI:61694"/>
        <dbReference type="EC" id="3.4.19.13"/>
    </reaction>
</comment>
<evidence type="ECO:0000256" key="7">
    <source>
        <dbReference type="ARBA" id="ARBA00023315"/>
    </source>
</evidence>
<comment type="catalytic activity">
    <reaction evidence="1 11">
        <text>an S-substituted glutathione + H2O = an S-substituted L-cysteinylglycine + L-glutamate</text>
        <dbReference type="Rhea" id="RHEA:59468"/>
        <dbReference type="ChEBI" id="CHEBI:15377"/>
        <dbReference type="ChEBI" id="CHEBI:29985"/>
        <dbReference type="ChEBI" id="CHEBI:90779"/>
        <dbReference type="ChEBI" id="CHEBI:143103"/>
        <dbReference type="EC" id="3.4.19.13"/>
    </reaction>
</comment>
<dbReference type="GO" id="GO:0006750">
    <property type="term" value="P:glutathione biosynthetic process"/>
    <property type="evidence" value="ECO:0007669"/>
    <property type="project" value="UniProtKB-KW"/>
</dbReference>
<feature type="binding site" evidence="10">
    <location>
        <begin position="455"/>
        <end position="456"/>
    </location>
    <ligand>
        <name>L-glutamate</name>
        <dbReference type="ChEBI" id="CHEBI:29985"/>
    </ligand>
</feature>
<dbReference type="InterPro" id="IPR043138">
    <property type="entry name" value="GGT_lsub"/>
</dbReference>
<dbReference type="InterPro" id="IPR000101">
    <property type="entry name" value="GGT_peptidase"/>
</dbReference>
<evidence type="ECO:0000256" key="9">
    <source>
        <dbReference type="PIRSR" id="PIRSR600101-1"/>
    </source>
</evidence>
<accession>A0A6M4IKW2</accession>
<evidence type="ECO:0000256" key="10">
    <source>
        <dbReference type="PIRSR" id="PIRSR600101-2"/>
    </source>
</evidence>
<organism evidence="13 14">
    <name type="scientific">Gemmatimonas groenlandica</name>
    <dbReference type="NCBI Taxonomy" id="2732249"/>
    <lineage>
        <taxon>Bacteria</taxon>
        <taxon>Pseudomonadati</taxon>
        <taxon>Gemmatimonadota</taxon>
        <taxon>Gemmatimonadia</taxon>
        <taxon>Gemmatimonadales</taxon>
        <taxon>Gemmatimonadaceae</taxon>
        <taxon>Gemmatimonas</taxon>
    </lineage>
</organism>
<dbReference type="AlphaFoldDB" id="A0A6M4IKW2"/>
<sequence>MALSTLPARAAARIWLAGAVLPLALGAQEPAAARAPRAAVDAPKGMVVSASAIASQAGRDVLANGGNAIDAAIATGFALAVTYPTAGNIGGGGFMVVRFPDGKTTTIDFREKAPARATPEMFTDSTGAYSSRIHHNSHKSVGVPGTVAGFAHAHQKYGKVSWAKLVDPAVKLAGDGFAVPSGLAASLKGAQTRLSAYPATIAAYYKDGQPYAEGEKLVLGDLAKTLTRVRDQGRDGFYKGTTAKLIAEEMASHGGLINEADLAAYQPAERAAVKGTYRGYEIISMPPPSSGGTAMIEMLNILEGYDLKSLGHNSPQYVHYLAESMRRAFRDRALFLGDPDFTKPPLEKLMSKAYATELRSTITKDKASPSAPADVAQGYESDETTHYSVVDKDGMAVSVTYTLEAGYGLGAVVNGAGFLLNNEMGDFNGKPGLTDSTGLVGTKPNIAQPGKRMLSSMTPMILAKDGKLVAVVGSPGGRTIINTVMEVVLNLIDFQMPVQDAVNAPRLHHQWLPNVITMERNGTLPETVKALEAMGHTVRLGGNQGTAHSIFVNAKGVRQGAADPRDRDAGAIGH</sequence>
<evidence type="ECO:0000256" key="4">
    <source>
        <dbReference type="ARBA" id="ARBA00022679"/>
    </source>
</evidence>
<keyword evidence="5 11" id="KW-0378">Hydrolase</keyword>
<dbReference type="GO" id="GO:0006751">
    <property type="term" value="P:glutathione catabolic process"/>
    <property type="evidence" value="ECO:0007669"/>
    <property type="project" value="UniProtKB-UniRule"/>
</dbReference>
<reference evidence="13 14" key="1">
    <citation type="submission" date="2020-05" db="EMBL/GenBank/DDBJ databases">
        <title>Complete genome sequence of Gemmatimonas greenlandica TET16.</title>
        <authorList>
            <person name="Zeng Y."/>
        </authorList>
    </citation>
    <scope>NUCLEOTIDE SEQUENCE [LARGE SCALE GENOMIC DNA]</scope>
    <source>
        <strain evidence="13 14">TET16</strain>
    </source>
</reference>
<dbReference type="GO" id="GO:0036374">
    <property type="term" value="F:glutathione hydrolase activity"/>
    <property type="evidence" value="ECO:0007669"/>
    <property type="project" value="UniProtKB-UniRule"/>
</dbReference>
<evidence type="ECO:0000256" key="5">
    <source>
        <dbReference type="ARBA" id="ARBA00022801"/>
    </source>
</evidence>
<keyword evidence="14" id="KW-1185">Reference proteome</keyword>
<dbReference type="PRINTS" id="PR01210">
    <property type="entry name" value="GGTRANSPTASE"/>
</dbReference>
<dbReference type="Proteomes" id="UP000500938">
    <property type="component" value="Chromosome"/>
</dbReference>
<evidence type="ECO:0000256" key="2">
    <source>
        <dbReference type="ARBA" id="ARBA00001089"/>
    </source>
</evidence>
<dbReference type="GO" id="GO:0103068">
    <property type="term" value="F:leukotriene C4 gamma-glutamyl transferase activity"/>
    <property type="evidence" value="ECO:0007669"/>
    <property type="project" value="UniProtKB-EC"/>
</dbReference>
<feature type="active site" description="Nucleophile" evidence="9">
    <location>
        <position position="384"/>
    </location>
</feature>
<keyword evidence="6 11" id="KW-0865">Zymogen</keyword>
<feature type="chain" id="PRO_5027027195" description="Glutathione hydrolase proenzyme" evidence="12">
    <location>
        <begin position="28"/>
        <end position="574"/>
    </location>
</feature>
<comment type="PTM">
    <text evidence="11">Cleaved by autocatalysis into a large and a small subunit.</text>
</comment>
<dbReference type="InterPro" id="IPR043137">
    <property type="entry name" value="GGT_ssub_C"/>
</dbReference>
<evidence type="ECO:0000256" key="3">
    <source>
        <dbReference type="ARBA" id="ARBA00009381"/>
    </source>
</evidence>
<name>A0A6M4IKW2_9BACT</name>
<dbReference type="EC" id="2.3.2.2" evidence="11"/>
<dbReference type="Pfam" id="PF01019">
    <property type="entry name" value="G_glu_transpept"/>
    <property type="match status" value="1"/>
</dbReference>
<dbReference type="KEGG" id="ggr:HKW67_02715"/>
<dbReference type="SUPFAM" id="SSF56235">
    <property type="entry name" value="N-terminal nucleophile aminohydrolases (Ntn hydrolases)"/>
    <property type="match status" value="1"/>
</dbReference>
<feature type="binding site" evidence="10">
    <location>
        <position position="110"/>
    </location>
    <ligand>
        <name>L-glutamate</name>
        <dbReference type="ChEBI" id="CHEBI:29985"/>
    </ligand>
</feature>
<evidence type="ECO:0000256" key="11">
    <source>
        <dbReference type="RuleBase" id="RU368036"/>
    </source>
</evidence>
<keyword evidence="11" id="KW-0317">Glutathione biosynthesis</keyword>
<dbReference type="Gene3D" id="3.60.20.40">
    <property type="match status" value="1"/>
</dbReference>
<comment type="pathway">
    <text evidence="11">Sulfur metabolism; glutathione metabolism.</text>
</comment>
<dbReference type="EC" id="3.4.19.13" evidence="11"/>
<dbReference type="PANTHER" id="PTHR43199">
    <property type="entry name" value="GLUTATHIONE HYDROLASE"/>
    <property type="match status" value="1"/>
</dbReference>
<dbReference type="NCBIfam" id="TIGR00066">
    <property type="entry name" value="g_glut_trans"/>
    <property type="match status" value="1"/>
</dbReference>
<evidence type="ECO:0000256" key="12">
    <source>
        <dbReference type="SAM" id="SignalP"/>
    </source>
</evidence>
<evidence type="ECO:0000313" key="14">
    <source>
        <dbReference type="Proteomes" id="UP000500938"/>
    </source>
</evidence>
<evidence type="ECO:0000256" key="8">
    <source>
        <dbReference type="ARBA" id="ARBA00047417"/>
    </source>
</evidence>